<dbReference type="InterPro" id="IPR036795">
    <property type="entry name" value="IMP_cyclohydrolase-like_sf"/>
</dbReference>
<evidence type="ECO:0000313" key="2">
    <source>
        <dbReference type="EMBL" id="MER7179129.1"/>
    </source>
</evidence>
<name>A0ABV1WQJ1_9ACTN</name>
<dbReference type="EMBL" id="JBEPEK010000030">
    <property type="protein sequence ID" value="MER7179129.1"/>
    <property type="molecule type" value="Genomic_DNA"/>
</dbReference>
<dbReference type="SUPFAM" id="SSF75569">
    <property type="entry name" value="Archaeal IMP cyclohydrolase PurO"/>
    <property type="match status" value="1"/>
</dbReference>
<dbReference type="Proteomes" id="UP001474181">
    <property type="component" value="Unassembled WGS sequence"/>
</dbReference>
<organism evidence="2 3">
    <name type="scientific">Streptomyces hyaluromycini</name>
    <dbReference type="NCBI Taxonomy" id="1377993"/>
    <lineage>
        <taxon>Bacteria</taxon>
        <taxon>Bacillati</taxon>
        <taxon>Actinomycetota</taxon>
        <taxon>Actinomycetes</taxon>
        <taxon>Kitasatosporales</taxon>
        <taxon>Streptomycetaceae</taxon>
        <taxon>Streptomyces</taxon>
    </lineage>
</organism>
<dbReference type="RefSeq" id="WP_350778062.1">
    <property type="nucleotide sequence ID" value="NZ_JBEPEK010000030.1"/>
</dbReference>
<sequence length="231" mass="24736">MDLLKDVLAGNDYPGRGVLWCTTGDGTTLGAYFLTGRSPASQARTLHRTSAGELIVAASDAREHDRLRHYVAARQSPNWLVFGNGEQVCTVADRLTSGQAPLLALDGLDYEPDPPIFTPRLTVIADSEGGQAWFGAARHSAGDRTATNRLALHISDLPSSEGVLMTTYHSNGQEIATGAPFTEIRTTAETRSDLLDELWSALPPHLRIAAAVFTPGDLAGSSIRQTSPTRL</sequence>
<dbReference type="Gene3D" id="3.60.20.20">
    <property type="entry name" value="Inosine monophosphate cyclohydrolase-like"/>
    <property type="match status" value="1"/>
</dbReference>
<dbReference type="InterPro" id="IPR020600">
    <property type="entry name" value="IMP_cyclohydrolase-like"/>
</dbReference>
<keyword evidence="3" id="KW-1185">Reference proteome</keyword>
<protein>
    <submittedName>
        <fullName evidence="2">IMP cyclohydrolase</fullName>
    </submittedName>
</protein>
<feature type="domain" description="Inosine monophosphate cyclohydrolase-like" evidence="1">
    <location>
        <begin position="13"/>
        <end position="212"/>
    </location>
</feature>
<proteinExistence type="predicted"/>
<evidence type="ECO:0000313" key="3">
    <source>
        <dbReference type="Proteomes" id="UP001474181"/>
    </source>
</evidence>
<dbReference type="Pfam" id="PF07826">
    <property type="entry name" value="IMP_cyclohyd"/>
    <property type="match status" value="1"/>
</dbReference>
<gene>
    <name evidence="2" type="ORF">ABT404_06555</name>
</gene>
<reference evidence="2 3" key="1">
    <citation type="submission" date="2024-06" db="EMBL/GenBank/DDBJ databases">
        <title>The Natural Products Discovery Center: Release of the First 8490 Sequenced Strains for Exploring Actinobacteria Biosynthetic Diversity.</title>
        <authorList>
            <person name="Kalkreuter E."/>
            <person name="Kautsar S.A."/>
            <person name="Yang D."/>
            <person name="Bader C.D."/>
            <person name="Teijaro C.N."/>
            <person name="Fluegel L."/>
            <person name="Davis C.M."/>
            <person name="Simpson J.R."/>
            <person name="Lauterbach L."/>
            <person name="Steele A.D."/>
            <person name="Gui C."/>
            <person name="Meng S."/>
            <person name="Li G."/>
            <person name="Viehrig K."/>
            <person name="Ye F."/>
            <person name="Su P."/>
            <person name="Kiefer A.F."/>
            <person name="Nichols A."/>
            <person name="Cepeda A.J."/>
            <person name="Yan W."/>
            <person name="Fan B."/>
            <person name="Jiang Y."/>
            <person name="Adhikari A."/>
            <person name="Zheng C.-J."/>
            <person name="Schuster L."/>
            <person name="Cowan T.M."/>
            <person name="Smanski M.J."/>
            <person name="Chevrette M.G."/>
            <person name="De Carvalho L.P.S."/>
            <person name="Shen B."/>
        </authorList>
    </citation>
    <scope>NUCLEOTIDE SEQUENCE [LARGE SCALE GENOMIC DNA]</scope>
    <source>
        <strain evidence="2 3">NPDC000234</strain>
    </source>
</reference>
<comment type="caution">
    <text evidence="2">The sequence shown here is derived from an EMBL/GenBank/DDBJ whole genome shotgun (WGS) entry which is preliminary data.</text>
</comment>
<accession>A0ABV1WQJ1</accession>
<evidence type="ECO:0000259" key="1">
    <source>
        <dbReference type="Pfam" id="PF07826"/>
    </source>
</evidence>